<dbReference type="RefSeq" id="WP_022228839.1">
    <property type="nucleotide sequence ID" value="NZ_JAJEQM010000005.1"/>
</dbReference>
<dbReference type="Pfam" id="PF14035">
    <property type="entry name" value="YlzJ"/>
    <property type="match status" value="1"/>
</dbReference>
<dbReference type="Proteomes" id="UP001198242">
    <property type="component" value="Unassembled WGS sequence"/>
</dbReference>
<organism evidence="1 2">
    <name type="scientific">Hominilimicola fabiformis</name>
    <dbReference type="NCBI Taxonomy" id="2885356"/>
    <lineage>
        <taxon>Bacteria</taxon>
        <taxon>Bacillati</taxon>
        <taxon>Bacillota</taxon>
        <taxon>Clostridia</taxon>
        <taxon>Eubacteriales</taxon>
        <taxon>Oscillospiraceae</taxon>
        <taxon>Hominilimicola</taxon>
    </lineage>
</organism>
<dbReference type="AlphaFoldDB" id="A0AAE3J928"/>
<reference evidence="1 2" key="1">
    <citation type="submission" date="2021-10" db="EMBL/GenBank/DDBJ databases">
        <title>Anaerobic single-cell dispensing facilitates the cultivation of human gut bacteria.</title>
        <authorList>
            <person name="Afrizal A."/>
        </authorList>
    </citation>
    <scope>NUCLEOTIDE SEQUENCE [LARGE SCALE GENOMIC DNA]</scope>
    <source>
        <strain evidence="1 2">CLA-AA-H232</strain>
    </source>
</reference>
<dbReference type="EMBL" id="JAJEQM010000005">
    <property type="protein sequence ID" value="MCC2210189.1"/>
    <property type="molecule type" value="Genomic_DNA"/>
</dbReference>
<protein>
    <submittedName>
        <fullName evidence="1">YlzJ-like family protein</fullName>
    </submittedName>
</protein>
<sequence>MIYSIVPTDVVFFDNTQIRQRHLKMYNNVTLELTDGRVERIISTNPQDYLKYHNLLGSNNI</sequence>
<keyword evidence="2" id="KW-1185">Reference proteome</keyword>
<comment type="caution">
    <text evidence="1">The sequence shown here is derived from an EMBL/GenBank/DDBJ whole genome shotgun (WGS) entry which is preliminary data.</text>
</comment>
<accession>A0AAE3J928</accession>
<evidence type="ECO:0000313" key="1">
    <source>
        <dbReference type="EMBL" id="MCC2210189.1"/>
    </source>
</evidence>
<name>A0AAE3J928_9FIRM</name>
<proteinExistence type="predicted"/>
<dbReference type="InterPro" id="IPR025619">
    <property type="entry name" value="YlzJ"/>
</dbReference>
<gene>
    <name evidence="1" type="ORF">LKE05_05215</name>
</gene>
<evidence type="ECO:0000313" key="2">
    <source>
        <dbReference type="Proteomes" id="UP001198242"/>
    </source>
</evidence>